<evidence type="ECO:0000256" key="5">
    <source>
        <dbReference type="ARBA" id="ARBA00022676"/>
    </source>
</evidence>
<keyword evidence="5 10" id="KW-0328">Glycosyltransferase</keyword>
<dbReference type="PANTHER" id="PTHR10339:SF25">
    <property type="entry name" value="SECRETED EXOENZYME S"/>
    <property type="match status" value="1"/>
</dbReference>
<evidence type="ECO:0000256" key="6">
    <source>
        <dbReference type="ARBA" id="ARBA00022679"/>
    </source>
</evidence>
<comment type="catalytic activity">
    <reaction evidence="9 10">
        <text>L-arginyl-[protein] + NAD(+) = N(omega)-(ADP-D-ribosyl)-L-arginyl-[protein] + nicotinamide + H(+)</text>
        <dbReference type="Rhea" id="RHEA:19149"/>
        <dbReference type="Rhea" id="RHEA-COMP:10532"/>
        <dbReference type="Rhea" id="RHEA-COMP:15087"/>
        <dbReference type="ChEBI" id="CHEBI:15378"/>
        <dbReference type="ChEBI" id="CHEBI:17154"/>
        <dbReference type="ChEBI" id="CHEBI:29965"/>
        <dbReference type="ChEBI" id="CHEBI:57540"/>
        <dbReference type="ChEBI" id="CHEBI:142554"/>
        <dbReference type="EC" id="2.4.2.31"/>
    </reaction>
</comment>
<dbReference type="Pfam" id="PF01129">
    <property type="entry name" value="ART"/>
    <property type="match status" value="1"/>
</dbReference>
<keyword evidence="8" id="KW-0843">Virulence</keyword>
<dbReference type="GO" id="GO:0106274">
    <property type="term" value="F:NAD+-protein-arginine ADP-ribosyltransferase activity"/>
    <property type="evidence" value="ECO:0007669"/>
    <property type="project" value="UniProtKB-EC"/>
</dbReference>
<dbReference type="GO" id="GO:0090729">
    <property type="term" value="F:toxin activity"/>
    <property type="evidence" value="ECO:0007669"/>
    <property type="project" value="UniProtKB-KW"/>
</dbReference>
<protein>
    <recommendedName>
        <fullName evidence="10">NAD(P)(+)--arginine ADP-ribosyltransferase</fullName>
        <ecNumber evidence="10">2.4.2.31</ecNumber>
    </recommendedName>
    <alternativeName>
        <fullName evidence="10">Mono(ADP-ribosyl)transferase</fullName>
    </alternativeName>
</protein>
<proteinExistence type="inferred from homology"/>
<accession>A0A7S4FGA0</accession>
<dbReference type="SUPFAM" id="SSF56399">
    <property type="entry name" value="ADP-ribosylation"/>
    <property type="match status" value="1"/>
</dbReference>
<evidence type="ECO:0000256" key="10">
    <source>
        <dbReference type="RuleBase" id="RU361228"/>
    </source>
</evidence>
<name>A0A7S4FGA0_9EUGL</name>
<sequence>MPTIREQGVHGFMKLHAATRRVMGMKCCTALEAVLSDDAEEVERLLAGPGRHALLLLPDEFKFTMLDHACLHGCTRVATVLEADEESCWRSETAEYAVWGGVEVDWADRGDLCKRLEKALAKCKTEDQPLLRWKAGAGIASVANAKRDRRQRGEPETVGQGALQARMEDGIEEASSRVASFHDSSFVPPPLLVFYEGLNEVAMPASFKDKEELLWDTKRFVVSVITEDADNEGEDMRLSPVDIAVLFMYTLESDIYRVCNRVMRNGEAEGIQTWRPFIYYLDKALDLIPTAGAELYRGIAIPFDLKKYDVGKVVEWGSFTSASADKEVASSFLKGEFGLLFVLKQQDGRSISKYSFYPEEKELLHRPNSSWRVTGIFESDDEYSGHMDLVPKALDADEAQKLSKVVVTMEEIVDE</sequence>
<evidence type="ECO:0000256" key="2">
    <source>
        <dbReference type="ARBA" id="ARBA00009558"/>
    </source>
</evidence>
<dbReference type="GO" id="GO:0016779">
    <property type="term" value="F:nucleotidyltransferase activity"/>
    <property type="evidence" value="ECO:0007669"/>
    <property type="project" value="UniProtKB-KW"/>
</dbReference>
<dbReference type="EMBL" id="HBJA01015813">
    <property type="protein sequence ID" value="CAE0793928.1"/>
    <property type="molecule type" value="Transcribed_RNA"/>
</dbReference>
<keyword evidence="3" id="KW-0964">Secreted</keyword>
<evidence type="ECO:0000256" key="4">
    <source>
        <dbReference type="ARBA" id="ARBA00022656"/>
    </source>
</evidence>
<keyword evidence="6 10" id="KW-0808">Transferase</keyword>
<keyword evidence="4" id="KW-0800">Toxin</keyword>
<dbReference type="InterPro" id="IPR050999">
    <property type="entry name" value="ADP-ribosyltransferase_ARG"/>
</dbReference>
<keyword evidence="7" id="KW-0548">Nucleotidyltransferase</keyword>
<dbReference type="PANTHER" id="PTHR10339">
    <property type="entry name" value="ADP-RIBOSYLTRANSFERASE"/>
    <property type="match status" value="1"/>
</dbReference>
<dbReference type="GO" id="GO:0003950">
    <property type="term" value="F:NAD+ poly-ADP-ribosyltransferase activity"/>
    <property type="evidence" value="ECO:0007669"/>
    <property type="project" value="TreeGrafter"/>
</dbReference>
<dbReference type="InterPro" id="IPR000768">
    <property type="entry name" value="ART"/>
</dbReference>
<dbReference type="EC" id="2.4.2.31" evidence="10"/>
<gene>
    <name evidence="11" type="ORF">EGYM00163_LOCUS5046</name>
</gene>
<dbReference type="PROSITE" id="PS51996">
    <property type="entry name" value="TR_MART"/>
    <property type="match status" value="1"/>
</dbReference>
<evidence type="ECO:0000256" key="8">
    <source>
        <dbReference type="ARBA" id="ARBA00023026"/>
    </source>
</evidence>
<organism evidence="11">
    <name type="scientific">Eutreptiella gymnastica</name>
    <dbReference type="NCBI Taxonomy" id="73025"/>
    <lineage>
        <taxon>Eukaryota</taxon>
        <taxon>Discoba</taxon>
        <taxon>Euglenozoa</taxon>
        <taxon>Euglenida</taxon>
        <taxon>Spirocuta</taxon>
        <taxon>Euglenophyceae</taxon>
        <taxon>Eutreptiales</taxon>
        <taxon>Eutreptiaceae</taxon>
        <taxon>Eutreptiella</taxon>
    </lineage>
</organism>
<evidence type="ECO:0000256" key="9">
    <source>
        <dbReference type="ARBA" id="ARBA00047597"/>
    </source>
</evidence>
<dbReference type="Gene3D" id="3.90.176.10">
    <property type="entry name" value="Toxin ADP-ribosyltransferase, Chain A, domain 1"/>
    <property type="match status" value="1"/>
</dbReference>
<keyword evidence="10" id="KW-0520">NAD</keyword>
<comment type="similarity">
    <text evidence="2 10">Belongs to the Arg-specific ADP-ribosyltransferase family.</text>
</comment>
<evidence type="ECO:0000313" key="11">
    <source>
        <dbReference type="EMBL" id="CAE0793928.1"/>
    </source>
</evidence>
<evidence type="ECO:0000256" key="7">
    <source>
        <dbReference type="ARBA" id="ARBA00022695"/>
    </source>
</evidence>
<comment type="subcellular location">
    <subcellularLocation>
        <location evidence="1">Secreted</location>
    </subcellularLocation>
</comment>
<evidence type="ECO:0000256" key="1">
    <source>
        <dbReference type="ARBA" id="ARBA00004613"/>
    </source>
</evidence>
<keyword evidence="10" id="KW-0521">NADP</keyword>
<evidence type="ECO:0000256" key="3">
    <source>
        <dbReference type="ARBA" id="ARBA00022525"/>
    </source>
</evidence>
<dbReference type="GO" id="GO:0005576">
    <property type="term" value="C:extracellular region"/>
    <property type="evidence" value="ECO:0007669"/>
    <property type="project" value="UniProtKB-SubCell"/>
</dbReference>
<dbReference type="AlphaFoldDB" id="A0A7S4FGA0"/>
<reference evidence="11" key="1">
    <citation type="submission" date="2021-01" db="EMBL/GenBank/DDBJ databases">
        <authorList>
            <person name="Corre E."/>
            <person name="Pelletier E."/>
            <person name="Niang G."/>
            <person name="Scheremetjew M."/>
            <person name="Finn R."/>
            <person name="Kale V."/>
            <person name="Holt S."/>
            <person name="Cochrane G."/>
            <person name="Meng A."/>
            <person name="Brown T."/>
            <person name="Cohen L."/>
        </authorList>
    </citation>
    <scope>NUCLEOTIDE SEQUENCE</scope>
    <source>
        <strain evidence="11">CCMP1594</strain>
    </source>
</reference>